<sequence length="385" mass="44204">MEEEAEIWNWYCSHRVREDQAESIRFELLKSTYRIDRDSQPDWYEIADLALSRLNLDVPLTIYQAQHAEGMNASLAYLPSEAHIILFGPISSKLSREELLSVFAHELSHLLLWQQWDGEFLIVDQILAALTNDRKAHPAHLESMRLFSLYNEIFCDRGSLFVTDDPNVVVSSLVKISSGLDSVNAESYLKQAAEIFERESGPSQSLSHPESYIRARAVQLWHNRDVDAETKITDMIQGQPALNELDLLAQRTIEVKTRRMVDSLLAPNWMQTEVMLGHSRRFFDEYAPPAASHSDEALATDLKTDDQLLLDYYCYVLLDFVTVDRDLEECPLAASLILAEHAGIQSRFTEIVRKELKLRKNQLDRIDREKNKIVENAAKEFAPKP</sequence>
<reference evidence="8 9" key="1">
    <citation type="submission" date="2018-02" db="EMBL/GenBank/DDBJ databases">
        <title>Comparative genomes isolates from brazilian mangrove.</title>
        <authorList>
            <person name="Araujo J.E."/>
            <person name="Taketani R.G."/>
            <person name="Silva M.C.P."/>
            <person name="Loureco M.V."/>
            <person name="Andreote F.D."/>
        </authorList>
    </citation>
    <scope>NUCLEOTIDE SEQUENCE [LARGE SCALE GENOMIC DNA]</scope>
    <source>
        <strain evidence="8 9">HEX-2 MGV</strain>
    </source>
</reference>
<organism evidence="8 9">
    <name type="scientific">Blastopirellula marina</name>
    <dbReference type="NCBI Taxonomy" id="124"/>
    <lineage>
        <taxon>Bacteria</taxon>
        <taxon>Pseudomonadati</taxon>
        <taxon>Planctomycetota</taxon>
        <taxon>Planctomycetia</taxon>
        <taxon>Pirellulales</taxon>
        <taxon>Pirellulaceae</taxon>
        <taxon>Blastopirellula</taxon>
    </lineage>
</organism>
<keyword evidence="4 6" id="KW-0862">Zinc</keyword>
<dbReference type="Proteomes" id="UP000240009">
    <property type="component" value="Unassembled WGS sequence"/>
</dbReference>
<evidence type="ECO:0000313" key="8">
    <source>
        <dbReference type="EMBL" id="PQO38850.1"/>
    </source>
</evidence>
<dbReference type="EMBL" id="PUIA01000016">
    <property type="protein sequence ID" value="PQO38850.1"/>
    <property type="molecule type" value="Genomic_DNA"/>
</dbReference>
<dbReference type="GO" id="GO:0004222">
    <property type="term" value="F:metalloendopeptidase activity"/>
    <property type="evidence" value="ECO:0007669"/>
    <property type="project" value="InterPro"/>
</dbReference>
<dbReference type="AlphaFoldDB" id="A0A2S8G3H8"/>
<dbReference type="Pfam" id="PF01435">
    <property type="entry name" value="Peptidase_M48"/>
    <property type="match status" value="1"/>
</dbReference>
<evidence type="ECO:0000256" key="3">
    <source>
        <dbReference type="ARBA" id="ARBA00022801"/>
    </source>
</evidence>
<feature type="domain" description="Peptidase M48" evidence="7">
    <location>
        <begin position="55"/>
        <end position="112"/>
    </location>
</feature>
<evidence type="ECO:0000256" key="2">
    <source>
        <dbReference type="ARBA" id="ARBA00022723"/>
    </source>
</evidence>
<dbReference type="Gene3D" id="3.30.2010.10">
    <property type="entry name" value="Metalloproteases ('zincins'), catalytic domain"/>
    <property type="match status" value="1"/>
</dbReference>
<evidence type="ECO:0000256" key="1">
    <source>
        <dbReference type="ARBA" id="ARBA00022670"/>
    </source>
</evidence>
<evidence type="ECO:0000256" key="5">
    <source>
        <dbReference type="ARBA" id="ARBA00023049"/>
    </source>
</evidence>
<keyword evidence="3 6" id="KW-0378">Hydrolase</keyword>
<evidence type="ECO:0000313" key="9">
    <source>
        <dbReference type="Proteomes" id="UP000240009"/>
    </source>
</evidence>
<keyword evidence="2" id="KW-0479">Metal-binding</keyword>
<comment type="caution">
    <text evidence="8">The sequence shown here is derived from an EMBL/GenBank/DDBJ whole genome shotgun (WGS) entry which is preliminary data.</text>
</comment>
<evidence type="ECO:0000256" key="4">
    <source>
        <dbReference type="ARBA" id="ARBA00022833"/>
    </source>
</evidence>
<proteinExistence type="inferred from homology"/>
<dbReference type="InterPro" id="IPR001915">
    <property type="entry name" value="Peptidase_M48"/>
</dbReference>
<gene>
    <name evidence="8" type="ORF">C5Y96_02980</name>
</gene>
<evidence type="ECO:0000259" key="7">
    <source>
        <dbReference type="Pfam" id="PF01435"/>
    </source>
</evidence>
<keyword evidence="5 6" id="KW-0482">Metalloprotease</keyword>
<dbReference type="GO" id="GO:0046872">
    <property type="term" value="F:metal ion binding"/>
    <property type="evidence" value="ECO:0007669"/>
    <property type="project" value="UniProtKB-KW"/>
</dbReference>
<evidence type="ECO:0000256" key="6">
    <source>
        <dbReference type="RuleBase" id="RU003983"/>
    </source>
</evidence>
<dbReference type="GO" id="GO:0006508">
    <property type="term" value="P:proteolysis"/>
    <property type="evidence" value="ECO:0007669"/>
    <property type="project" value="UniProtKB-KW"/>
</dbReference>
<comment type="cofactor">
    <cofactor evidence="6">
        <name>Zn(2+)</name>
        <dbReference type="ChEBI" id="CHEBI:29105"/>
    </cofactor>
    <text evidence="6">Binds 1 zinc ion per subunit.</text>
</comment>
<name>A0A2S8G3H8_9BACT</name>
<comment type="similarity">
    <text evidence="6">Belongs to the peptidase M48 family.</text>
</comment>
<accession>A0A2S8G3H8</accession>
<protein>
    <recommendedName>
        <fullName evidence="7">Peptidase M48 domain-containing protein</fullName>
    </recommendedName>
</protein>
<keyword evidence="1 6" id="KW-0645">Protease</keyword>